<feature type="compositionally biased region" description="Polar residues" evidence="1">
    <location>
        <begin position="8"/>
        <end position="20"/>
    </location>
</feature>
<dbReference type="PANTHER" id="PTHR10587">
    <property type="entry name" value="GLYCOSYL TRANSFERASE-RELATED"/>
    <property type="match status" value="1"/>
</dbReference>
<dbReference type="Gene3D" id="3.20.20.370">
    <property type="entry name" value="Glycoside hydrolase/deacetylase"/>
    <property type="match status" value="1"/>
</dbReference>
<dbReference type="GO" id="GO:0016810">
    <property type="term" value="F:hydrolase activity, acting on carbon-nitrogen (but not peptide) bonds"/>
    <property type="evidence" value="ECO:0007669"/>
    <property type="project" value="InterPro"/>
</dbReference>
<evidence type="ECO:0000313" key="4">
    <source>
        <dbReference type="Proteomes" id="UP000284416"/>
    </source>
</evidence>
<dbReference type="Pfam" id="PF01522">
    <property type="entry name" value="Polysacc_deac_1"/>
    <property type="match status" value="1"/>
</dbReference>
<feature type="compositionally biased region" description="Basic and acidic residues" evidence="1">
    <location>
        <begin position="30"/>
        <end position="48"/>
    </location>
</feature>
<evidence type="ECO:0000256" key="1">
    <source>
        <dbReference type="SAM" id="MobiDB-lite"/>
    </source>
</evidence>
<dbReference type="InterPro" id="IPR002509">
    <property type="entry name" value="NODB_dom"/>
</dbReference>
<dbReference type="InterPro" id="IPR050248">
    <property type="entry name" value="Polysacc_deacetylase_ArnD"/>
</dbReference>
<dbReference type="InterPro" id="IPR011330">
    <property type="entry name" value="Glyco_hydro/deAcase_b/a-brl"/>
</dbReference>
<proteinExistence type="predicted"/>
<protein>
    <submittedName>
        <fullName evidence="3">Polysaccharide deacetylase family protein</fullName>
    </submittedName>
</protein>
<dbReference type="SUPFAM" id="SSF88713">
    <property type="entry name" value="Glycoside hydrolase/deacetylase"/>
    <property type="match status" value="1"/>
</dbReference>
<dbReference type="OrthoDB" id="9806342at2"/>
<sequence>MLAACVGTKQSNESRVTESIPSPEASETENVEKPKEKEESAEEKTEGVVEETKPVYKLNEANWVIERLDGSDEKNVLITIDDAPDKHSLEMAEILNRLGVKAIFFVNGHFLDTPEEEERLKKIHDMGFAIGNHTYSHPTLTKIPEEEQKEEIVSLNDRVKEIIGVSPAFFRAPFGMNTDYSKEIASQEGMLLMNWTYGYDWEKQYQNPDSLVEIMIGSPYLTNGANLLMHDREWTKDALEDIVKGLQSKGYSIADPDLIEVPKRGN</sequence>
<evidence type="ECO:0000313" key="3">
    <source>
        <dbReference type="EMBL" id="RHW38177.1"/>
    </source>
</evidence>
<gene>
    <name evidence="3" type="ORF">D1B31_14450</name>
</gene>
<dbReference type="GO" id="GO:0005975">
    <property type="term" value="P:carbohydrate metabolic process"/>
    <property type="evidence" value="ECO:0007669"/>
    <property type="project" value="InterPro"/>
</dbReference>
<dbReference type="Proteomes" id="UP000284416">
    <property type="component" value="Unassembled WGS sequence"/>
</dbReference>
<keyword evidence="4" id="KW-1185">Reference proteome</keyword>
<evidence type="ECO:0000259" key="2">
    <source>
        <dbReference type="PROSITE" id="PS51677"/>
    </source>
</evidence>
<dbReference type="PROSITE" id="PS51677">
    <property type="entry name" value="NODB"/>
    <property type="match status" value="1"/>
</dbReference>
<comment type="caution">
    <text evidence="3">The sequence shown here is derived from an EMBL/GenBank/DDBJ whole genome shotgun (WGS) entry which is preliminary data.</text>
</comment>
<feature type="region of interest" description="Disordered" evidence="1">
    <location>
        <begin position="1"/>
        <end position="48"/>
    </location>
</feature>
<name>A0A417YS89_9BACI</name>
<reference evidence="3 4" key="1">
    <citation type="journal article" date="2017" name="Int. J. Syst. Evol. Microbiol.">
        <title>Bacillus notoginsengisoli sp. nov., a novel bacterium isolated from the rhizosphere of Panax notoginseng.</title>
        <authorList>
            <person name="Zhang M.Y."/>
            <person name="Cheng J."/>
            <person name="Cai Y."/>
            <person name="Zhang T.Y."/>
            <person name="Wu Y.Y."/>
            <person name="Manikprabhu D."/>
            <person name="Li W.J."/>
            <person name="Zhang Y.X."/>
        </authorList>
    </citation>
    <scope>NUCLEOTIDE SEQUENCE [LARGE SCALE GENOMIC DNA]</scope>
    <source>
        <strain evidence="3 4">JCM 30743</strain>
    </source>
</reference>
<dbReference type="EMBL" id="QWEG01000009">
    <property type="protein sequence ID" value="RHW38177.1"/>
    <property type="molecule type" value="Genomic_DNA"/>
</dbReference>
<dbReference type="AlphaFoldDB" id="A0A417YS89"/>
<feature type="domain" description="NodB homology" evidence="2">
    <location>
        <begin position="74"/>
        <end position="254"/>
    </location>
</feature>
<organism evidence="3 4">
    <name type="scientific">Neobacillus notoginsengisoli</name>
    <dbReference type="NCBI Taxonomy" id="1578198"/>
    <lineage>
        <taxon>Bacteria</taxon>
        <taxon>Bacillati</taxon>
        <taxon>Bacillota</taxon>
        <taxon>Bacilli</taxon>
        <taxon>Bacillales</taxon>
        <taxon>Bacillaceae</taxon>
        <taxon>Neobacillus</taxon>
    </lineage>
</organism>
<accession>A0A417YS89</accession>
<dbReference type="CDD" id="cd10917">
    <property type="entry name" value="CE4_NodB_like_6s_7s"/>
    <property type="match status" value="1"/>
</dbReference>